<dbReference type="OMA" id="NMSACEV"/>
<evidence type="ECO:0000313" key="2">
    <source>
        <dbReference type="Proteomes" id="UP000314987"/>
    </source>
</evidence>
<dbReference type="AlphaFoldDB" id="A0A4X2LKJ1"/>
<dbReference type="Ensembl" id="ENSVURT00010025349.1">
    <property type="protein sequence ID" value="ENSVURP00010022275.1"/>
    <property type="gene ID" value="ENSVURG00010017059.1"/>
</dbReference>
<reference evidence="2" key="1">
    <citation type="submission" date="2018-12" db="EMBL/GenBank/DDBJ databases">
        <authorList>
            <person name="Yazar S."/>
        </authorList>
    </citation>
    <scope>NUCLEOTIDE SEQUENCE [LARGE SCALE GENOMIC DNA]</scope>
</reference>
<accession>A0A4X2LKJ1</accession>
<evidence type="ECO:0000313" key="1">
    <source>
        <dbReference type="Ensembl" id="ENSVURP00010022275.1"/>
    </source>
</evidence>
<dbReference type="Ensembl" id="ENSVURT00010032827.1">
    <property type="protein sequence ID" value="ENSVURP00010028815.1"/>
    <property type="gene ID" value="ENSVURG00010022056.1"/>
</dbReference>
<proteinExistence type="predicted"/>
<name>A0A4X2LKJ1_VOMUR</name>
<organism evidence="1 2">
    <name type="scientific">Vombatus ursinus</name>
    <name type="common">Common wombat</name>
    <dbReference type="NCBI Taxonomy" id="29139"/>
    <lineage>
        <taxon>Eukaryota</taxon>
        <taxon>Metazoa</taxon>
        <taxon>Chordata</taxon>
        <taxon>Craniata</taxon>
        <taxon>Vertebrata</taxon>
        <taxon>Euteleostomi</taxon>
        <taxon>Mammalia</taxon>
        <taxon>Metatheria</taxon>
        <taxon>Diprotodontia</taxon>
        <taxon>Vombatidae</taxon>
        <taxon>Vombatus</taxon>
    </lineage>
</organism>
<dbReference type="GeneTree" id="ENSGT00940000165205"/>
<dbReference type="Proteomes" id="UP000314987">
    <property type="component" value="Unassembled WGS sequence"/>
</dbReference>
<dbReference type="SUPFAM" id="SSF48592">
    <property type="entry name" value="GroEL equatorial domain-like"/>
    <property type="match status" value="1"/>
</dbReference>
<protein>
    <submittedName>
        <fullName evidence="1">Uncharacterized protein</fullName>
    </submittedName>
</protein>
<dbReference type="STRING" id="29139.ENSVURP00010022275"/>
<dbReference type="Gene3D" id="1.10.560.10">
    <property type="entry name" value="GroEL-like equatorial domain"/>
    <property type="match status" value="1"/>
</dbReference>
<dbReference type="InterPro" id="IPR027413">
    <property type="entry name" value="GROEL-like_equatorial_sf"/>
</dbReference>
<keyword evidence="2" id="KW-1185">Reference proteome</keyword>
<reference evidence="1" key="2">
    <citation type="submission" date="2025-05" db="UniProtKB">
        <authorList>
            <consortium name="Ensembl"/>
        </authorList>
    </citation>
    <scope>IDENTIFICATION</scope>
</reference>
<sequence>MMSMLIILLKEVKEGSERTPQLVSNISASQVIVKVVCTTLGPQEMNEFIVNARVLCGRRLSPPKHHSGFPHNDIAGN</sequence>